<evidence type="ECO:0000313" key="2">
    <source>
        <dbReference type="EMBL" id="CAH1723223.1"/>
    </source>
</evidence>
<protein>
    <submittedName>
        <fullName evidence="2">Uncharacterized protein</fullName>
    </submittedName>
</protein>
<dbReference type="InterPro" id="IPR013783">
    <property type="entry name" value="Ig-like_fold"/>
</dbReference>
<keyword evidence="3" id="KW-1185">Reference proteome</keyword>
<dbReference type="Proteomes" id="UP001154329">
    <property type="component" value="Chromosome 2"/>
</dbReference>
<keyword evidence="1" id="KW-1133">Transmembrane helix</keyword>
<sequence length="436" mass="50257">MADCRKLRKNESYNNRNCMDGLLLLIIALMFTSQCSTLKRESNITNCNNTFTCTKCTINDQCQWSLQLQKCISISKTLLNSTRLIVSNAEKCPRFSVVKNHYYSNRFIYLDFIVKISNDNFTLMGSFQNSYTCTSSSTIMMNNHNWKKFVNYSEIICSASVSMRYLKYHNKHSLTEFISIKFDDDILLRFDDVVDHYATLYKHECDKSKENEYCASCTWTKDNGYSYFVRLCSFNNSCEGHNEFYKSHNGKGQFWNSNSLTIKDECAEINVMNFNPLSGPQGRDMAATITVRNHMVFAENRKLTVMVAGADCINLKMSGPETITCTISPSFDYICEKLTGPILVMYSSNESKLTIESSQIFEFYVDNTFGVPILSTDCSLRYPESEHTKAYDFNFRSKCIHYFATTMLLILFCLLIIHLIGYLRMYQYNALNTGNA</sequence>
<evidence type="ECO:0000313" key="3">
    <source>
        <dbReference type="Proteomes" id="UP001154329"/>
    </source>
</evidence>
<reference evidence="2" key="1">
    <citation type="submission" date="2022-02" db="EMBL/GenBank/DDBJ databases">
        <authorList>
            <person name="King R."/>
        </authorList>
    </citation>
    <scope>NUCLEOTIDE SEQUENCE</scope>
</reference>
<dbReference type="Gene3D" id="2.60.40.10">
    <property type="entry name" value="Immunoglobulins"/>
    <property type="match status" value="1"/>
</dbReference>
<accession>A0A9P0IZU7</accession>
<name>A0A9P0IZU7_APHGO</name>
<reference evidence="2" key="2">
    <citation type="submission" date="2022-10" db="EMBL/GenBank/DDBJ databases">
        <authorList>
            <consortium name="ENA_rothamsted_submissions"/>
            <consortium name="culmorum"/>
            <person name="King R."/>
        </authorList>
    </citation>
    <scope>NUCLEOTIDE SEQUENCE</scope>
</reference>
<keyword evidence="1" id="KW-0812">Transmembrane</keyword>
<dbReference type="AlphaFoldDB" id="A0A9P0IZU7"/>
<evidence type="ECO:0000256" key="1">
    <source>
        <dbReference type="SAM" id="Phobius"/>
    </source>
</evidence>
<organism evidence="2 3">
    <name type="scientific">Aphis gossypii</name>
    <name type="common">Cotton aphid</name>
    <dbReference type="NCBI Taxonomy" id="80765"/>
    <lineage>
        <taxon>Eukaryota</taxon>
        <taxon>Metazoa</taxon>
        <taxon>Ecdysozoa</taxon>
        <taxon>Arthropoda</taxon>
        <taxon>Hexapoda</taxon>
        <taxon>Insecta</taxon>
        <taxon>Pterygota</taxon>
        <taxon>Neoptera</taxon>
        <taxon>Paraneoptera</taxon>
        <taxon>Hemiptera</taxon>
        <taxon>Sternorrhyncha</taxon>
        <taxon>Aphidomorpha</taxon>
        <taxon>Aphidoidea</taxon>
        <taxon>Aphididae</taxon>
        <taxon>Aphidini</taxon>
        <taxon>Aphis</taxon>
        <taxon>Aphis</taxon>
    </lineage>
</organism>
<feature type="transmembrane region" description="Helical" evidence="1">
    <location>
        <begin position="400"/>
        <end position="423"/>
    </location>
</feature>
<dbReference type="OrthoDB" id="6614935at2759"/>
<gene>
    <name evidence="2" type="ORF">APHIGO_LOCUS5081</name>
</gene>
<keyword evidence="1" id="KW-0472">Membrane</keyword>
<proteinExistence type="predicted"/>
<dbReference type="EMBL" id="OU899035">
    <property type="protein sequence ID" value="CAH1723223.1"/>
    <property type="molecule type" value="Genomic_DNA"/>
</dbReference>